<gene>
    <name evidence="1" type="ORF">SPARVUS_LOCUS10946424</name>
</gene>
<reference evidence="1" key="1">
    <citation type="submission" date="2023-05" db="EMBL/GenBank/DDBJ databases">
        <authorList>
            <person name="Stuckert A."/>
        </authorList>
    </citation>
    <scope>NUCLEOTIDE SEQUENCE</scope>
</reference>
<evidence type="ECO:0000313" key="1">
    <source>
        <dbReference type="EMBL" id="CAI9589773.1"/>
    </source>
</evidence>
<comment type="caution">
    <text evidence="1">The sequence shown here is derived from an EMBL/GenBank/DDBJ whole genome shotgun (WGS) entry which is preliminary data.</text>
</comment>
<organism evidence="1 2">
    <name type="scientific">Staurois parvus</name>
    <dbReference type="NCBI Taxonomy" id="386267"/>
    <lineage>
        <taxon>Eukaryota</taxon>
        <taxon>Metazoa</taxon>
        <taxon>Chordata</taxon>
        <taxon>Craniata</taxon>
        <taxon>Vertebrata</taxon>
        <taxon>Euteleostomi</taxon>
        <taxon>Amphibia</taxon>
        <taxon>Batrachia</taxon>
        <taxon>Anura</taxon>
        <taxon>Neobatrachia</taxon>
        <taxon>Ranoidea</taxon>
        <taxon>Ranidae</taxon>
        <taxon>Staurois</taxon>
    </lineage>
</organism>
<evidence type="ECO:0000313" key="2">
    <source>
        <dbReference type="Proteomes" id="UP001162483"/>
    </source>
</evidence>
<dbReference type="Proteomes" id="UP001162483">
    <property type="component" value="Unassembled WGS sequence"/>
</dbReference>
<dbReference type="EMBL" id="CATNWA010016090">
    <property type="protein sequence ID" value="CAI9589773.1"/>
    <property type="molecule type" value="Genomic_DNA"/>
</dbReference>
<name>A0ABN9F2M1_9NEOB</name>
<proteinExistence type="predicted"/>
<sequence length="50" mass="5276">MSVRLMERIWSGRSGISTAAVSEYRAGCSALQRDLIEMTADLWGGGGAGT</sequence>
<accession>A0ABN9F2M1</accession>
<keyword evidence="2" id="KW-1185">Reference proteome</keyword>
<protein>
    <recommendedName>
        <fullName evidence="3">Integrase</fullName>
    </recommendedName>
</protein>
<evidence type="ECO:0008006" key="3">
    <source>
        <dbReference type="Google" id="ProtNLM"/>
    </source>
</evidence>